<dbReference type="Gramene" id="evm.model.10.1042">
    <property type="protein sequence ID" value="cds.evm.model.10.1042"/>
    <property type="gene ID" value="evm.TU.10.1042"/>
</dbReference>
<feature type="domain" description="Zinc knuckle CX2CX4HX4C" evidence="1">
    <location>
        <begin position="7"/>
        <end position="34"/>
    </location>
</feature>
<reference evidence="2" key="1">
    <citation type="submission" date="2021-03" db="UniProtKB">
        <authorList>
            <consortium name="EnsemblPlants"/>
        </authorList>
    </citation>
    <scope>IDENTIFICATION</scope>
</reference>
<dbReference type="Proteomes" id="UP000596661">
    <property type="component" value="Unassembled WGS sequence"/>
</dbReference>
<dbReference type="Pfam" id="PF14392">
    <property type="entry name" value="zf-CCHC_4"/>
    <property type="match status" value="1"/>
</dbReference>
<dbReference type="InterPro" id="IPR025836">
    <property type="entry name" value="Zn_knuckle_CX2CX4HX4C"/>
</dbReference>
<accession>A0A803QI78</accession>
<dbReference type="AlphaFoldDB" id="A0A803QI78"/>
<dbReference type="EnsemblPlants" id="evm.model.10.1042">
    <property type="protein sequence ID" value="cds.evm.model.10.1042"/>
    <property type="gene ID" value="evm.TU.10.1042"/>
</dbReference>
<evidence type="ECO:0000313" key="2">
    <source>
        <dbReference type="EnsemblPlants" id="cds.evm.model.10.1042"/>
    </source>
</evidence>
<sequence>MGREFTKWLDFKYERLSDFCFYCGKLDHAKKYCHAYLQKCDESLIPPIWPYDILLRGKENSSEKPLPLRYPHALAITIVDLDLSDLSQGGQMMNPFMTQSISFAPFLNSNMASYSCLSALRNSQSIMIPTLINPNNSMDCVSFGTTCNSSYSMSHSSHLASISTDSFIVSDSLALTNPELVHATHSLAEALPSLALG</sequence>
<proteinExistence type="predicted"/>
<evidence type="ECO:0000259" key="1">
    <source>
        <dbReference type="Pfam" id="PF14392"/>
    </source>
</evidence>
<evidence type="ECO:0000313" key="3">
    <source>
        <dbReference type="Proteomes" id="UP000596661"/>
    </source>
</evidence>
<keyword evidence="3" id="KW-1185">Reference proteome</keyword>
<dbReference type="EMBL" id="UZAU01000814">
    <property type="status" value="NOT_ANNOTATED_CDS"/>
    <property type="molecule type" value="Genomic_DNA"/>
</dbReference>
<name>A0A803QI78_CANSA</name>
<protein>
    <recommendedName>
        <fullName evidence="1">Zinc knuckle CX2CX4HX4C domain-containing protein</fullName>
    </recommendedName>
</protein>
<organism evidence="2 3">
    <name type="scientific">Cannabis sativa</name>
    <name type="common">Hemp</name>
    <name type="synonym">Marijuana</name>
    <dbReference type="NCBI Taxonomy" id="3483"/>
    <lineage>
        <taxon>Eukaryota</taxon>
        <taxon>Viridiplantae</taxon>
        <taxon>Streptophyta</taxon>
        <taxon>Embryophyta</taxon>
        <taxon>Tracheophyta</taxon>
        <taxon>Spermatophyta</taxon>
        <taxon>Magnoliopsida</taxon>
        <taxon>eudicotyledons</taxon>
        <taxon>Gunneridae</taxon>
        <taxon>Pentapetalae</taxon>
        <taxon>rosids</taxon>
        <taxon>fabids</taxon>
        <taxon>Rosales</taxon>
        <taxon>Cannabaceae</taxon>
        <taxon>Cannabis</taxon>
    </lineage>
</organism>